<dbReference type="RefSeq" id="WP_127004737.1">
    <property type="nucleotide sequence ID" value="NZ_CP034346.1"/>
</dbReference>
<dbReference type="KEGG" id="plut:EI981_15840"/>
<dbReference type="Proteomes" id="UP000270678">
    <property type="component" value="Chromosome"/>
</dbReference>
<dbReference type="PRINTS" id="PR00111">
    <property type="entry name" value="ABHYDROLASE"/>
</dbReference>
<dbReference type="PANTHER" id="PTHR43798:SF31">
    <property type="entry name" value="AB HYDROLASE SUPERFAMILY PROTEIN YCLE"/>
    <property type="match status" value="1"/>
</dbReference>
<gene>
    <name evidence="3" type="ORF">EI981_15840</name>
</gene>
<evidence type="ECO:0000256" key="1">
    <source>
        <dbReference type="ARBA" id="ARBA00022801"/>
    </source>
</evidence>
<sequence length="113" mass="12628">MRYDLRGYGLSSTPNSPFSNVNDLKALIDSLKLQNVTLVGSSMGGSVATDFTLTYPHLVKALILVSPSINGNSYPLKMMWQGTKNYINLQHNPQKLIRSFFRIPCFLTIFPVC</sequence>
<dbReference type="EMBL" id="CP034346">
    <property type="protein sequence ID" value="AZS18321.1"/>
    <property type="molecule type" value="Genomic_DNA"/>
</dbReference>
<dbReference type="InterPro" id="IPR050266">
    <property type="entry name" value="AB_hydrolase_sf"/>
</dbReference>
<dbReference type="SUPFAM" id="SSF53474">
    <property type="entry name" value="alpha/beta-Hydrolases"/>
    <property type="match status" value="1"/>
</dbReference>
<evidence type="ECO:0000313" key="3">
    <source>
        <dbReference type="EMBL" id="AZS18321.1"/>
    </source>
</evidence>
<feature type="domain" description="AB hydrolase-1" evidence="2">
    <location>
        <begin position="3"/>
        <end position="72"/>
    </location>
</feature>
<dbReference type="InterPro" id="IPR029058">
    <property type="entry name" value="AB_hydrolase_fold"/>
</dbReference>
<dbReference type="PANTHER" id="PTHR43798">
    <property type="entry name" value="MONOACYLGLYCEROL LIPASE"/>
    <property type="match status" value="1"/>
</dbReference>
<name>A0A3Q9IDF8_9BACL</name>
<organism evidence="3 4">
    <name type="scientific">Paenibacillus lutimineralis</name>
    <dbReference type="NCBI Taxonomy" id="2707005"/>
    <lineage>
        <taxon>Bacteria</taxon>
        <taxon>Bacillati</taxon>
        <taxon>Bacillota</taxon>
        <taxon>Bacilli</taxon>
        <taxon>Bacillales</taxon>
        <taxon>Paenibacillaceae</taxon>
        <taxon>Paenibacillus</taxon>
    </lineage>
</organism>
<dbReference type="GO" id="GO:0016787">
    <property type="term" value="F:hydrolase activity"/>
    <property type="evidence" value="ECO:0007669"/>
    <property type="project" value="UniProtKB-KW"/>
</dbReference>
<reference evidence="4" key="1">
    <citation type="submission" date="2018-12" db="EMBL/GenBank/DDBJ databases">
        <title>Complete genome sequence of Paenibacillus sp. MBLB1234.</title>
        <authorList>
            <person name="Nam Y.-D."/>
            <person name="Kang J."/>
            <person name="Chung W.-H."/>
            <person name="Park Y.S."/>
        </authorList>
    </citation>
    <scope>NUCLEOTIDE SEQUENCE [LARGE SCALE GENOMIC DNA]</scope>
    <source>
        <strain evidence="4">MBLB1234</strain>
    </source>
</reference>
<evidence type="ECO:0000313" key="4">
    <source>
        <dbReference type="Proteomes" id="UP000270678"/>
    </source>
</evidence>
<dbReference type="GO" id="GO:0016020">
    <property type="term" value="C:membrane"/>
    <property type="evidence" value="ECO:0007669"/>
    <property type="project" value="TreeGrafter"/>
</dbReference>
<dbReference type="Gene3D" id="3.40.50.1820">
    <property type="entry name" value="alpha/beta hydrolase"/>
    <property type="match status" value="1"/>
</dbReference>
<proteinExistence type="predicted"/>
<dbReference type="AlphaFoldDB" id="A0A3Q9IDF8"/>
<protein>
    <submittedName>
        <fullName evidence="3">Alpha/beta hydrolase</fullName>
    </submittedName>
</protein>
<keyword evidence="4" id="KW-1185">Reference proteome</keyword>
<accession>A0A3Q9IDF8</accession>
<dbReference type="OrthoDB" id="9805423at2"/>
<keyword evidence="1 3" id="KW-0378">Hydrolase</keyword>
<dbReference type="Pfam" id="PF00561">
    <property type="entry name" value="Abhydrolase_1"/>
    <property type="match status" value="1"/>
</dbReference>
<dbReference type="InterPro" id="IPR000073">
    <property type="entry name" value="AB_hydrolase_1"/>
</dbReference>
<evidence type="ECO:0000259" key="2">
    <source>
        <dbReference type="Pfam" id="PF00561"/>
    </source>
</evidence>